<gene>
    <name evidence="6" type="ORF">ABR189_22130</name>
</gene>
<dbReference type="PANTHER" id="PTHR34220:SF7">
    <property type="entry name" value="SENSOR HISTIDINE KINASE YPDA"/>
    <property type="match status" value="1"/>
</dbReference>
<keyword evidence="2" id="KW-0175">Coiled coil</keyword>
<dbReference type="InterPro" id="IPR019734">
    <property type="entry name" value="TPR_rpt"/>
</dbReference>
<keyword evidence="4" id="KW-0732">Signal</keyword>
<keyword evidence="3" id="KW-0472">Membrane</keyword>
<dbReference type="Proteomes" id="UP001549749">
    <property type="component" value="Unassembled WGS sequence"/>
</dbReference>
<keyword evidence="3" id="KW-1133">Transmembrane helix</keyword>
<dbReference type="SUPFAM" id="SSF48452">
    <property type="entry name" value="TPR-like"/>
    <property type="match status" value="2"/>
</dbReference>
<comment type="caution">
    <text evidence="6">The sequence shown here is derived from an EMBL/GenBank/DDBJ whole genome shotgun (WGS) entry which is preliminary data.</text>
</comment>
<dbReference type="Gene3D" id="3.30.565.10">
    <property type="entry name" value="Histidine kinase-like ATPase, C-terminal domain"/>
    <property type="match status" value="1"/>
</dbReference>
<dbReference type="PROSITE" id="PS50005">
    <property type="entry name" value="TPR"/>
    <property type="match status" value="1"/>
</dbReference>
<feature type="signal peptide" evidence="4">
    <location>
        <begin position="1"/>
        <end position="17"/>
    </location>
</feature>
<keyword evidence="3" id="KW-0812">Transmembrane</keyword>
<evidence type="ECO:0000313" key="7">
    <source>
        <dbReference type="Proteomes" id="UP001549749"/>
    </source>
</evidence>
<evidence type="ECO:0000256" key="3">
    <source>
        <dbReference type="SAM" id="Phobius"/>
    </source>
</evidence>
<organism evidence="6 7">
    <name type="scientific">Chitinophaga defluvii</name>
    <dbReference type="NCBI Taxonomy" id="3163343"/>
    <lineage>
        <taxon>Bacteria</taxon>
        <taxon>Pseudomonadati</taxon>
        <taxon>Bacteroidota</taxon>
        <taxon>Chitinophagia</taxon>
        <taxon>Chitinophagales</taxon>
        <taxon>Chitinophagaceae</taxon>
        <taxon>Chitinophaga</taxon>
    </lineage>
</organism>
<dbReference type="Gene3D" id="1.25.40.10">
    <property type="entry name" value="Tetratricopeptide repeat domain"/>
    <property type="match status" value="3"/>
</dbReference>
<dbReference type="PANTHER" id="PTHR34220">
    <property type="entry name" value="SENSOR HISTIDINE KINASE YPDA"/>
    <property type="match status" value="1"/>
</dbReference>
<proteinExistence type="predicted"/>
<feature type="transmembrane region" description="Helical" evidence="3">
    <location>
        <begin position="456"/>
        <end position="475"/>
    </location>
</feature>
<dbReference type="Pfam" id="PF13424">
    <property type="entry name" value="TPR_12"/>
    <property type="match status" value="2"/>
</dbReference>
<feature type="repeat" description="TPR" evidence="1">
    <location>
        <begin position="284"/>
        <end position="317"/>
    </location>
</feature>
<dbReference type="Pfam" id="PF06580">
    <property type="entry name" value="His_kinase"/>
    <property type="match status" value="1"/>
</dbReference>
<dbReference type="InterPro" id="IPR036890">
    <property type="entry name" value="HATPase_C_sf"/>
</dbReference>
<evidence type="ECO:0000259" key="5">
    <source>
        <dbReference type="Pfam" id="PF06580"/>
    </source>
</evidence>
<name>A0ABV2TBU3_9BACT</name>
<dbReference type="InterPro" id="IPR010559">
    <property type="entry name" value="Sig_transdc_His_kin_internal"/>
</dbReference>
<dbReference type="EMBL" id="JBEXAC010000002">
    <property type="protein sequence ID" value="MET7000105.1"/>
    <property type="molecule type" value="Genomic_DNA"/>
</dbReference>
<feature type="domain" description="Signal transduction histidine kinase internal region" evidence="5">
    <location>
        <begin position="510"/>
        <end position="589"/>
    </location>
</feature>
<protein>
    <submittedName>
        <fullName evidence="6">Tetratricopeptide repeat protein</fullName>
    </submittedName>
</protein>
<dbReference type="InterPro" id="IPR011990">
    <property type="entry name" value="TPR-like_helical_dom_sf"/>
</dbReference>
<keyword evidence="1" id="KW-0802">TPR repeat</keyword>
<dbReference type="InterPro" id="IPR050640">
    <property type="entry name" value="Bact_2-comp_sensor_kinase"/>
</dbReference>
<evidence type="ECO:0000256" key="4">
    <source>
        <dbReference type="SAM" id="SignalP"/>
    </source>
</evidence>
<sequence>MFPRCLLIVLLVCWSQAATGQKQIDSLLHELAATRSDSSKVKIFMSLSKWSNEAGKYEEGMGYARSALLLATQMQWQEEIAWTLFDIAGQFDARALADSAIIFNNRALEIFKQRHNKKGIAACLGNLAIIYQQQGKYQQALDYQLQSLKQYEADGAQRNIGIALFHISINYQSMSNYAKAQEYNFKTLRQFEKIQDKYGMAAALNNVANTYFAQEGSANNDMALEYYLKSLAIAKEIDNLELIALNNGNIANILFDKKRYPEALSSYQQALAIYQEMDDKTGVARNTGNIGNVYKMQGNYTAALEWYNRGLEQSKAAGQVTLEVDNLQNIGWVYLDNAKNDSIRPSAGNPVVKSKAAYLKLAISNFSRSLALSREIHQPESIKDNLRLLSEALALSGDYSTALLRYQEYVLVRDSIQNDQTKQELMRQAMQYGYDKKADSLKYINQLGKAKLQQQWLYSLAGLLLLAGIGGFFFYRNKVQQARLKAELAKEKAEQERTAAAFQSKMSDAALSSLRSQMNPHFIFNCLNSIRLYAAKNDSASATEYLSKFSRLMRLVLENSKSERITLQQELESLGLYMDMEAMRFKDKLRYEIVVDNSIDIDYIELPPMLIQPYIENAIWHGLMHKEEGGKIEIHLSEKEEVLIASIKDNGVGRIKAAELKSKSAVIHKSFGMNITNERLELINQKYNITTSVTIIDLYHNGTPAGTEVIIKIPV</sequence>
<dbReference type="SUPFAM" id="SSF55874">
    <property type="entry name" value="ATPase domain of HSP90 chaperone/DNA topoisomerase II/histidine kinase"/>
    <property type="match status" value="1"/>
</dbReference>
<reference evidence="6 7" key="1">
    <citation type="submission" date="2024-06" db="EMBL/GenBank/DDBJ databases">
        <title>Chitinophaga defluvii sp. nov., isolated from municipal sewage.</title>
        <authorList>
            <person name="Zhang L."/>
        </authorList>
    </citation>
    <scope>NUCLEOTIDE SEQUENCE [LARGE SCALE GENOMIC DNA]</scope>
    <source>
        <strain evidence="6 7">H8</strain>
    </source>
</reference>
<feature type="coiled-coil region" evidence="2">
    <location>
        <begin position="476"/>
        <end position="505"/>
    </location>
</feature>
<evidence type="ECO:0000313" key="6">
    <source>
        <dbReference type="EMBL" id="MET7000105.1"/>
    </source>
</evidence>
<evidence type="ECO:0000256" key="1">
    <source>
        <dbReference type="PROSITE-ProRule" id="PRU00339"/>
    </source>
</evidence>
<evidence type="ECO:0000256" key="2">
    <source>
        <dbReference type="SAM" id="Coils"/>
    </source>
</evidence>
<dbReference type="SMART" id="SM00028">
    <property type="entry name" value="TPR"/>
    <property type="match status" value="4"/>
</dbReference>
<feature type="chain" id="PRO_5045611175" evidence="4">
    <location>
        <begin position="18"/>
        <end position="715"/>
    </location>
</feature>
<dbReference type="RefSeq" id="WP_354662665.1">
    <property type="nucleotide sequence ID" value="NZ_JBEXAC010000002.1"/>
</dbReference>
<keyword evidence="7" id="KW-1185">Reference proteome</keyword>
<accession>A0ABV2TBU3</accession>